<dbReference type="Pfam" id="PF13445">
    <property type="entry name" value="zf-RING_UBOX"/>
    <property type="match status" value="1"/>
</dbReference>
<evidence type="ECO:0000256" key="11">
    <source>
        <dbReference type="ARBA" id="ARBA00023136"/>
    </source>
</evidence>
<dbReference type="InterPro" id="IPR013083">
    <property type="entry name" value="Znf_RING/FYVE/PHD"/>
</dbReference>
<evidence type="ECO:0000256" key="2">
    <source>
        <dbReference type="ARBA" id="ARBA00022448"/>
    </source>
</evidence>
<feature type="domain" description="RING-type" evidence="16">
    <location>
        <begin position="6"/>
        <end position="51"/>
    </location>
</feature>
<evidence type="ECO:0000256" key="5">
    <source>
        <dbReference type="ARBA" id="ARBA00022771"/>
    </source>
</evidence>
<dbReference type="GO" id="GO:0016464">
    <property type="term" value="F:chloroplast protein-transporting ATPase activity"/>
    <property type="evidence" value="ECO:0007669"/>
    <property type="project" value="UniProtKB-EC"/>
</dbReference>
<keyword evidence="4" id="KW-0547">Nucleotide-binding</keyword>
<dbReference type="GO" id="GO:0008270">
    <property type="term" value="F:zinc ion binding"/>
    <property type="evidence" value="ECO:0007669"/>
    <property type="project" value="UniProtKB-KW"/>
</dbReference>
<comment type="catalytic activity">
    <reaction evidence="12">
        <text>ATP + H2O + chloroplast-proteinSide 1 = ADP + phosphate + chloroplast-proteinSide 2.</text>
        <dbReference type="EC" id="7.4.2.4"/>
    </reaction>
</comment>
<keyword evidence="5 13" id="KW-0863">Zinc-finger</keyword>
<evidence type="ECO:0000259" key="17">
    <source>
        <dbReference type="PROSITE" id="PS51192"/>
    </source>
</evidence>
<name>A0AAN8W4S1_9MAGN</name>
<dbReference type="Gene3D" id="3.40.50.300">
    <property type="entry name" value="P-loop containing nucleotide triphosphate hydrolases"/>
    <property type="match status" value="2"/>
</dbReference>
<keyword evidence="20" id="KW-1185">Reference proteome</keyword>
<dbReference type="Proteomes" id="UP001370490">
    <property type="component" value="Unassembled WGS sequence"/>
</dbReference>
<dbReference type="PROSITE" id="PS50089">
    <property type="entry name" value="ZF_RING_2"/>
    <property type="match status" value="1"/>
</dbReference>
<dbReference type="GO" id="GO:0004672">
    <property type="term" value="F:protein kinase activity"/>
    <property type="evidence" value="ECO:0007669"/>
    <property type="project" value="InterPro"/>
</dbReference>
<dbReference type="Pfam" id="PF21090">
    <property type="entry name" value="P-loop_SecA"/>
    <property type="match status" value="1"/>
</dbReference>
<dbReference type="SUPFAM" id="SSF56112">
    <property type="entry name" value="Protein kinase-like (PK-like)"/>
    <property type="match status" value="1"/>
</dbReference>
<organism evidence="19 20">
    <name type="scientific">Dillenia turbinata</name>
    <dbReference type="NCBI Taxonomy" id="194707"/>
    <lineage>
        <taxon>Eukaryota</taxon>
        <taxon>Viridiplantae</taxon>
        <taxon>Streptophyta</taxon>
        <taxon>Embryophyta</taxon>
        <taxon>Tracheophyta</taxon>
        <taxon>Spermatophyta</taxon>
        <taxon>Magnoliopsida</taxon>
        <taxon>eudicotyledons</taxon>
        <taxon>Gunneridae</taxon>
        <taxon>Pentapetalae</taxon>
        <taxon>Dilleniales</taxon>
        <taxon>Dilleniaceae</taxon>
        <taxon>Dillenia</taxon>
    </lineage>
</organism>
<feature type="repeat" description="WD" evidence="14">
    <location>
        <begin position="744"/>
        <end position="783"/>
    </location>
</feature>
<dbReference type="InterPro" id="IPR015943">
    <property type="entry name" value="WD40/YVTN_repeat-like_dom_sf"/>
</dbReference>
<dbReference type="GO" id="GO:0006886">
    <property type="term" value="P:intracellular protein transport"/>
    <property type="evidence" value="ECO:0007669"/>
    <property type="project" value="InterPro"/>
</dbReference>
<dbReference type="SUPFAM" id="SSF57850">
    <property type="entry name" value="RING/U-box"/>
    <property type="match status" value="1"/>
</dbReference>
<dbReference type="PROSITE" id="PS50011">
    <property type="entry name" value="PROTEIN_KINASE_DOM"/>
    <property type="match status" value="1"/>
</dbReference>
<dbReference type="InterPro" id="IPR027417">
    <property type="entry name" value="P-loop_NTPase"/>
</dbReference>
<dbReference type="InterPro" id="IPR027370">
    <property type="entry name" value="Znf-RING_euk"/>
</dbReference>
<comment type="caution">
    <text evidence="19">The sequence shown here is derived from an EMBL/GenBank/DDBJ whole genome shotgun (WGS) entry which is preliminary data.</text>
</comment>
<dbReference type="GO" id="GO:0017038">
    <property type="term" value="P:protein import"/>
    <property type="evidence" value="ECO:0007669"/>
    <property type="project" value="InterPro"/>
</dbReference>
<dbReference type="Pfam" id="PF00400">
    <property type="entry name" value="WD40"/>
    <property type="match status" value="1"/>
</dbReference>
<dbReference type="PRINTS" id="PR00906">
    <property type="entry name" value="SECA"/>
</dbReference>
<feature type="domain" description="SecA family profile" evidence="18">
    <location>
        <begin position="949"/>
        <end position="1500"/>
    </location>
</feature>
<evidence type="ECO:0000256" key="7">
    <source>
        <dbReference type="ARBA" id="ARBA00022840"/>
    </source>
</evidence>
<reference evidence="19 20" key="1">
    <citation type="submission" date="2023-12" db="EMBL/GenBank/DDBJ databases">
        <title>A high-quality genome assembly for Dillenia turbinata (Dilleniales).</title>
        <authorList>
            <person name="Chanderbali A."/>
        </authorList>
    </citation>
    <scope>NUCLEOTIDE SEQUENCE [LARGE SCALE GENOMIC DNA]</scope>
    <source>
        <strain evidence="19">LSX21</strain>
        <tissue evidence="19">Leaf</tissue>
    </source>
</reference>
<evidence type="ECO:0000259" key="16">
    <source>
        <dbReference type="PROSITE" id="PS50089"/>
    </source>
</evidence>
<keyword evidence="9" id="KW-1278">Translocase</keyword>
<keyword evidence="6" id="KW-0862">Zinc</keyword>
<dbReference type="SMART" id="SM00320">
    <property type="entry name" value="WD40"/>
    <property type="match status" value="6"/>
</dbReference>
<dbReference type="Gene3D" id="2.130.10.10">
    <property type="entry name" value="YVTN repeat-like/Quinoprotein amine dehydrogenase"/>
    <property type="match status" value="2"/>
</dbReference>
<feature type="domain" description="Protein kinase" evidence="15">
    <location>
        <begin position="151"/>
        <end position="491"/>
    </location>
</feature>
<keyword evidence="2" id="KW-0813">Transport</keyword>
<dbReference type="Gene3D" id="1.10.510.10">
    <property type="entry name" value="Transferase(Phosphotransferase) domain 1"/>
    <property type="match status" value="1"/>
</dbReference>
<dbReference type="SUPFAM" id="SSF52540">
    <property type="entry name" value="P-loop containing nucleoside triphosphate hydrolases"/>
    <property type="match status" value="2"/>
</dbReference>
<dbReference type="InterPro" id="IPR001841">
    <property type="entry name" value="Znf_RING"/>
</dbReference>
<dbReference type="InterPro" id="IPR011009">
    <property type="entry name" value="Kinase-like_dom_sf"/>
</dbReference>
<dbReference type="CDD" id="cd16587">
    <property type="entry name" value="RING-HC_TRIM32_C-VII"/>
    <property type="match status" value="1"/>
</dbReference>
<keyword evidence="7" id="KW-0067">ATP-binding</keyword>
<keyword evidence="11" id="KW-0472">Membrane</keyword>
<evidence type="ECO:0000256" key="10">
    <source>
        <dbReference type="ARBA" id="ARBA00023010"/>
    </source>
</evidence>
<dbReference type="InterPro" id="IPR036322">
    <property type="entry name" value="WD40_repeat_dom_sf"/>
</dbReference>
<dbReference type="InterPro" id="IPR044722">
    <property type="entry name" value="SecA_SF2_C"/>
</dbReference>
<dbReference type="PROSITE" id="PS50294">
    <property type="entry name" value="WD_REPEATS_REGION"/>
    <property type="match status" value="1"/>
</dbReference>
<dbReference type="PANTHER" id="PTHR30612">
    <property type="entry name" value="SECA INNER MEMBRANE COMPONENT OF SEC PROTEIN SECRETION SYSTEM"/>
    <property type="match status" value="1"/>
</dbReference>
<evidence type="ECO:0000256" key="9">
    <source>
        <dbReference type="ARBA" id="ARBA00022967"/>
    </source>
</evidence>
<dbReference type="InterPro" id="IPR000185">
    <property type="entry name" value="SecA"/>
</dbReference>
<evidence type="ECO:0000259" key="18">
    <source>
        <dbReference type="PROSITE" id="PS51196"/>
    </source>
</evidence>
<evidence type="ECO:0000256" key="6">
    <source>
        <dbReference type="ARBA" id="ARBA00022833"/>
    </source>
</evidence>
<dbReference type="PROSITE" id="PS50082">
    <property type="entry name" value="WD_REPEATS_2"/>
    <property type="match status" value="1"/>
</dbReference>
<dbReference type="GO" id="GO:0006605">
    <property type="term" value="P:protein targeting"/>
    <property type="evidence" value="ECO:0007669"/>
    <property type="project" value="InterPro"/>
</dbReference>
<keyword evidence="3" id="KW-0479">Metal-binding</keyword>
<evidence type="ECO:0000256" key="8">
    <source>
        <dbReference type="ARBA" id="ARBA00022927"/>
    </source>
</evidence>
<keyword evidence="10" id="KW-0811">Translocation</keyword>
<dbReference type="SMART" id="SM00957">
    <property type="entry name" value="SecA_DEAD"/>
    <property type="match status" value="1"/>
</dbReference>
<evidence type="ECO:0000256" key="12">
    <source>
        <dbReference type="ARBA" id="ARBA00034043"/>
    </source>
</evidence>
<dbReference type="GO" id="GO:0009941">
    <property type="term" value="C:chloroplast envelope"/>
    <property type="evidence" value="ECO:0007669"/>
    <property type="project" value="TreeGrafter"/>
</dbReference>
<dbReference type="SUPFAM" id="SSF50978">
    <property type="entry name" value="WD40 repeat-like"/>
    <property type="match status" value="1"/>
</dbReference>
<sequence length="1500" mass="166876">MELPECPVCLQTYDNENTIPRVLPCGHSACEPCLLQIPRRFPDTIRCPACNQLIKLPQTLGPSALPKNIDLLRFAIQQDPISRQTSEAISETVKQASLDVSQHQFIPIRWSDEFYVTWKDWILPSDAVVLELMEENDPCSALRGKFACSSLLISPVNGSYEENQIVSLVRIASSPLNDTILNFSHITHVMEVLNGMTEEERAELQLLLRASARRGQICKVYGMWHNVKDNYVYLVSERNGRNFSDRLVGVRHPTFTGGKDDLPDQRLNSVNGDRLRAFAVIGMELCAAVIKLHLEGVIAGCIAPSCFVYDDIGLLCVDLNGILETGRKVRTCISEDIFAGQQVDFSLLEANSANLLSSCAFASPELLFEILKDEVTSPEHCISAYPVGCGSDIWSLACILLMLLIGKSFNNELVNYINIFYQTFAVNGFAYVDLYMGWMEKVSSLLAISLGVQFQPLQRVLIKCMDIDPGSRATIFDLWRCIRALIIEPEFDTLVHLKGETTKNCTYFCLVLGCLSHLPCEPNKSADDAEKIDEFHDGNEIKKVDVDQGGMVGITGSKPRCRDLPGHLDCITGFATGGFTAAKFTVLLHLKWFGSSCKVFWWLHCHVLVFQFMCATLGDNALAGSLGGRLLSSSFDKTIWVWSLQDFSHLHTFKGHEHRVMAITYVDEEEPLCISGDSGGGIFIWAMSTPLGQEPSKKWYEEKDWRYTGIHALATSGSGYVYTGSGDKTIKAWRIKDCTLSFTLTGHNSVVSTLAVCDGVLYSGSWDGTIRLWCLSDHSPLTVLGEGTTGSVTAVLSLTVDQHIVVAAHDSGYLKVLDTFDLDIIPVLIFCCITYNFHRIWMVEIETPSYPLIWRNDEFKKSTKAQNGTICSLAMEGRWLFVGGWDRTVNVQEISGDEFQIDARAVGSIPCDSVVTALLYCEGKLFVGCANRFIKFRLVVALQENLGRVKKNWNNFTSLNYWVVRDYNRLVIDVNALEPRIQRLSDDQLTAKTEEFKGWLRQGETLADIQVEAFAVVPEAAKRKLGMRHFDVQIVGGAVLHDGCIAQMKTGEGKTLVSTLAAYLNALSGEGFHEIDEDTVSIDVPLIARTNDVLCLPLSTVVTVNDYLAQRDAECMGRVHRFLGLSVGLIQRGMKADERRSNYACDITYTNNSELGFDYLRDNLAGNSGQLVMRWPKPFHFAIVDEVDSVLIDEGRNPLLISGEASKDAARFPVAAKVAELLLVCNLGSVVGEMTPFIATLWGSYSLVDFVLSYQYAAREAEIIAQAGQKYAITISTNMAGRGTDIIPGGNPKRYVSKSEGKSWSYQDAKSIIAESVQLSQSLDVMELERLVEEQSEMYPLGPTIALAYTSVLKDCEIHCFNEGSEVKRLGGLHVIGTSLHESRRIDNQLRGRAGRQGDPGSTRFMVSLRDEMFQKFNFDTEWAVKLISRITNDEDVPIDGGAIVKQLLALQVNAEKYFFGIRKSPVEFDEVLEVSVFSFFWNSNVVLCGSPDFIVLHLH</sequence>
<dbReference type="PANTHER" id="PTHR30612:SF11">
    <property type="entry name" value="PROTEIN TRANSLOCASE SUBUNIT SECA2, CHLOROPLASTIC"/>
    <property type="match status" value="1"/>
</dbReference>
<dbReference type="SMART" id="SM00184">
    <property type="entry name" value="RING"/>
    <property type="match status" value="1"/>
</dbReference>
<dbReference type="PROSITE" id="PS51196">
    <property type="entry name" value="SECA_MOTOR_DEAD"/>
    <property type="match status" value="1"/>
</dbReference>
<dbReference type="GO" id="GO:0005524">
    <property type="term" value="F:ATP binding"/>
    <property type="evidence" value="ECO:0007669"/>
    <property type="project" value="UniProtKB-KW"/>
</dbReference>
<dbReference type="SMART" id="SM00220">
    <property type="entry name" value="S_TKc"/>
    <property type="match status" value="1"/>
</dbReference>
<dbReference type="InterPro" id="IPR014018">
    <property type="entry name" value="SecA_motor_DEAD"/>
</dbReference>
<dbReference type="CDD" id="cd17928">
    <property type="entry name" value="DEXDc_SecA"/>
    <property type="match status" value="1"/>
</dbReference>
<evidence type="ECO:0000256" key="4">
    <source>
        <dbReference type="ARBA" id="ARBA00022741"/>
    </source>
</evidence>
<accession>A0AAN8W4S1</accession>
<dbReference type="EC" id="7.4.2.4" evidence="1"/>
<evidence type="ECO:0000313" key="19">
    <source>
        <dbReference type="EMBL" id="KAK6939928.1"/>
    </source>
</evidence>
<dbReference type="GO" id="GO:0016020">
    <property type="term" value="C:membrane"/>
    <property type="evidence" value="ECO:0007669"/>
    <property type="project" value="InterPro"/>
</dbReference>
<evidence type="ECO:0000256" key="14">
    <source>
        <dbReference type="PROSITE-ProRule" id="PRU00221"/>
    </source>
</evidence>
<protein>
    <recommendedName>
        <fullName evidence="1">chloroplast protein-transporting ATPase</fullName>
        <ecNumber evidence="1">7.4.2.4</ecNumber>
    </recommendedName>
</protein>
<dbReference type="Pfam" id="PF07517">
    <property type="entry name" value="SecA_DEAD"/>
    <property type="match status" value="2"/>
</dbReference>
<evidence type="ECO:0000256" key="13">
    <source>
        <dbReference type="PROSITE-ProRule" id="PRU00175"/>
    </source>
</evidence>
<gene>
    <name evidence="19" type="ORF">RJ641_029459</name>
</gene>
<dbReference type="InterPro" id="IPR000719">
    <property type="entry name" value="Prot_kinase_dom"/>
</dbReference>
<evidence type="ECO:0000259" key="15">
    <source>
        <dbReference type="PROSITE" id="PS50011"/>
    </source>
</evidence>
<feature type="domain" description="Helicase ATP-binding" evidence="17">
    <location>
        <begin position="1035"/>
        <end position="1223"/>
    </location>
</feature>
<evidence type="ECO:0000256" key="3">
    <source>
        <dbReference type="ARBA" id="ARBA00022723"/>
    </source>
</evidence>
<dbReference type="InterPro" id="IPR014001">
    <property type="entry name" value="Helicase_ATP-bd"/>
</dbReference>
<dbReference type="InterPro" id="IPR011115">
    <property type="entry name" value="SecA_DEAD"/>
</dbReference>
<dbReference type="PROSITE" id="PS51192">
    <property type="entry name" value="HELICASE_ATP_BIND_1"/>
    <property type="match status" value="1"/>
</dbReference>
<keyword evidence="8" id="KW-0653">Protein transport</keyword>
<evidence type="ECO:0000313" key="20">
    <source>
        <dbReference type="Proteomes" id="UP001370490"/>
    </source>
</evidence>
<evidence type="ECO:0000256" key="1">
    <source>
        <dbReference type="ARBA" id="ARBA00012047"/>
    </source>
</evidence>
<dbReference type="EMBL" id="JBAMMX010000005">
    <property type="protein sequence ID" value="KAK6939928.1"/>
    <property type="molecule type" value="Genomic_DNA"/>
</dbReference>
<dbReference type="Gene3D" id="3.30.40.10">
    <property type="entry name" value="Zinc/RING finger domain, C3HC4 (zinc finger)"/>
    <property type="match status" value="1"/>
</dbReference>
<dbReference type="InterPro" id="IPR001680">
    <property type="entry name" value="WD40_rpt"/>
</dbReference>
<keyword evidence="14" id="KW-0853">WD repeat</keyword>
<proteinExistence type="predicted"/>